<reference evidence="3" key="1">
    <citation type="submission" date="2021-03" db="EMBL/GenBank/DDBJ databases">
        <authorList>
            <person name="Alouane T."/>
            <person name="Langin T."/>
            <person name="Bonhomme L."/>
        </authorList>
    </citation>
    <scope>NUCLEOTIDE SEQUENCE</scope>
    <source>
        <strain evidence="3">MDC_Fg202</strain>
    </source>
</reference>
<feature type="region of interest" description="Disordered" evidence="2">
    <location>
        <begin position="305"/>
        <end position="328"/>
    </location>
</feature>
<proteinExistence type="predicted"/>
<feature type="compositionally biased region" description="Basic and acidic residues" evidence="2">
    <location>
        <begin position="725"/>
        <end position="753"/>
    </location>
</feature>
<feature type="coiled-coil region" evidence="1">
    <location>
        <begin position="507"/>
        <end position="534"/>
    </location>
</feature>
<evidence type="ECO:0000256" key="1">
    <source>
        <dbReference type="SAM" id="Coils"/>
    </source>
</evidence>
<evidence type="ECO:0000256" key="2">
    <source>
        <dbReference type="SAM" id="MobiDB-lite"/>
    </source>
</evidence>
<feature type="compositionally biased region" description="Low complexity" evidence="2">
    <location>
        <begin position="305"/>
        <end position="321"/>
    </location>
</feature>
<comment type="caution">
    <text evidence="3">The sequence shown here is derived from an EMBL/GenBank/DDBJ whole genome shotgun (WGS) entry which is preliminary data.</text>
</comment>
<evidence type="ECO:0000313" key="3">
    <source>
        <dbReference type="EMBL" id="CAG2006396.1"/>
    </source>
</evidence>
<name>A0A9N8RNA2_GIBZA</name>
<keyword evidence="1" id="KW-0175">Coiled coil</keyword>
<sequence>MASAAVQDVQRIQTEQLKSQYGNKLSNQFVDELKSSTMFQYDWSELISAAPTALALMGSLWIAAADPKADKISMVKSMPTGGFKHIPNRAEPTLRSCLVDVCNNGGRTAFTVAGANMDALQIISKRIVDERITVVFQRLGPCTVDEDALEDFNDALQSFNDDAQRCAKLATETRQAFTTWGLMVGELHACTEAESGITSIQKEVTRIQEETTKVEEKFAVQAQEDAKSLVEAAAKSLKRAEDRLDKSIEKVPSALESMVGGIVSGFTQSIPQIISSVVPQMLAASNPGLAAASALVGGSMAQQASANGTASNGARNGSNAAPTATSDPSYAAATGIRDLVNYLYEYLGGDAGQPDWSKFEYDSKTGTQGVAYFLGTIQSQQSNVEVTNTEPNKKLMGVYSILKSVIQEIGQYLKDQNDISASKSPDAKVKSWKATVKGARNDVLSLAAAGNVGSSSSVPNPFANVPATKPDNSAQIAQLNSASQAVQIAQNAVDAKQDAYDAAIAKQQKSAAAMSNIQQNLKRLQEQGKTLEEIKSVLRNCISVLVDLAAQIGKLEQFFIMLTTVIDNIIMVRANDFTKEMSKGGRRALRNGVIKFDDLAKTTIYTSTLQLKGYFSLLQDISHMYTIVDKPYVRDGLDLCGQLSKGTASGQSSVAMQEQLSIYMDKTGKVIKDIIAKQQKEIVDGLKDRVRKAAETSQLVEDVIAKSGLPVSKDAKAAIESGAEAAKEDAKRTIDDRHSETVSDNERKDSSNW</sequence>
<organism evidence="3 4">
    <name type="scientific">Gibberella zeae</name>
    <name type="common">Wheat head blight fungus</name>
    <name type="synonym">Fusarium graminearum</name>
    <dbReference type="NCBI Taxonomy" id="5518"/>
    <lineage>
        <taxon>Eukaryota</taxon>
        <taxon>Fungi</taxon>
        <taxon>Dikarya</taxon>
        <taxon>Ascomycota</taxon>
        <taxon>Pezizomycotina</taxon>
        <taxon>Sordariomycetes</taxon>
        <taxon>Hypocreomycetidae</taxon>
        <taxon>Hypocreales</taxon>
        <taxon>Nectriaceae</taxon>
        <taxon>Fusarium</taxon>
    </lineage>
</organism>
<dbReference type="AlphaFoldDB" id="A0A9N8RNA2"/>
<dbReference type="PANTHER" id="PTHR33488">
    <property type="entry name" value="ZGC:162509"/>
    <property type="match status" value="1"/>
</dbReference>
<dbReference type="Proteomes" id="UP000746612">
    <property type="component" value="Unassembled WGS sequence"/>
</dbReference>
<dbReference type="EMBL" id="CAJPIJ010000184">
    <property type="protein sequence ID" value="CAG2006396.1"/>
    <property type="molecule type" value="Genomic_DNA"/>
</dbReference>
<dbReference type="PANTHER" id="PTHR33488:SF2">
    <property type="entry name" value="EARLY ENDOSOME ANTIGEN 1-LIKE"/>
    <property type="match status" value="1"/>
</dbReference>
<gene>
    <name evidence="3" type="ORF">MDCFG202_LOCUS518679</name>
</gene>
<evidence type="ECO:0000313" key="4">
    <source>
        <dbReference type="Proteomes" id="UP000746612"/>
    </source>
</evidence>
<protein>
    <submittedName>
        <fullName evidence="3">Uncharacterized protein</fullName>
    </submittedName>
</protein>
<accession>A0A9N8RNA2</accession>
<feature type="coiled-coil region" evidence="1">
    <location>
        <begin position="197"/>
        <end position="250"/>
    </location>
</feature>
<feature type="region of interest" description="Disordered" evidence="2">
    <location>
        <begin position="720"/>
        <end position="753"/>
    </location>
</feature>